<organism evidence="2 3">
    <name type="scientific">Echinostoma caproni</name>
    <dbReference type="NCBI Taxonomy" id="27848"/>
    <lineage>
        <taxon>Eukaryota</taxon>
        <taxon>Metazoa</taxon>
        <taxon>Spiralia</taxon>
        <taxon>Lophotrochozoa</taxon>
        <taxon>Platyhelminthes</taxon>
        <taxon>Trematoda</taxon>
        <taxon>Digenea</taxon>
        <taxon>Plagiorchiida</taxon>
        <taxon>Echinostomata</taxon>
        <taxon>Echinostomatoidea</taxon>
        <taxon>Echinostomatidae</taxon>
        <taxon>Echinostoma</taxon>
    </lineage>
</organism>
<evidence type="ECO:0000313" key="3">
    <source>
        <dbReference type="Proteomes" id="UP000272942"/>
    </source>
</evidence>
<dbReference type="AlphaFoldDB" id="A0A3P8H2R6"/>
<feature type="region of interest" description="Disordered" evidence="1">
    <location>
        <begin position="1"/>
        <end position="60"/>
    </location>
</feature>
<name>A0A3P8H2R6_9TREM</name>
<evidence type="ECO:0000256" key="1">
    <source>
        <dbReference type="SAM" id="MobiDB-lite"/>
    </source>
</evidence>
<accession>A0A3P8H2R6</accession>
<feature type="compositionally biased region" description="Basic and acidic residues" evidence="1">
    <location>
        <begin position="40"/>
        <end position="52"/>
    </location>
</feature>
<sequence length="238" mass="26156">MMNDSKDGHLSLSAFHEGTSQGEREEPMDPLGSHRNLSADFREDTNSKHDKAQNPVVRNKNLELSSYFAGEPTQDDPFEAVFQPKGGGLHETPTTAVINKPAAPVTAPVANKSAVSLDSATLNRLRQRDAWLPSETTKSALNQQAQGKQSADVAEIKPVLSPREGTEALSSGADLNKLNDPYHALLLNYLRDEATVDALRHVPNPVEQTTVGPENLKELIVSCSYVKKQKLLQWIFHR</sequence>
<dbReference type="OrthoDB" id="428342at2759"/>
<gene>
    <name evidence="2" type="ORF">ECPE_LOCUS18189</name>
</gene>
<evidence type="ECO:0000313" key="2">
    <source>
        <dbReference type="EMBL" id="VDP95777.1"/>
    </source>
</evidence>
<proteinExistence type="predicted"/>
<dbReference type="EMBL" id="UZAN01075539">
    <property type="protein sequence ID" value="VDP95777.1"/>
    <property type="molecule type" value="Genomic_DNA"/>
</dbReference>
<dbReference type="Proteomes" id="UP000272942">
    <property type="component" value="Unassembled WGS sequence"/>
</dbReference>
<protein>
    <submittedName>
        <fullName evidence="2">Uncharacterized protein</fullName>
    </submittedName>
</protein>
<keyword evidence="3" id="KW-1185">Reference proteome</keyword>
<reference evidence="2 3" key="1">
    <citation type="submission" date="2018-11" db="EMBL/GenBank/DDBJ databases">
        <authorList>
            <consortium name="Pathogen Informatics"/>
        </authorList>
    </citation>
    <scope>NUCLEOTIDE SEQUENCE [LARGE SCALE GENOMIC DNA]</scope>
    <source>
        <strain evidence="2 3">Egypt</strain>
    </source>
</reference>